<dbReference type="EMBL" id="NKYE01000001">
    <property type="protein sequence ID" value="OZM75287.1"/>
    <property type="molecule type" value="Genomic_DNA"/>
</dbReference>
<comment type="caution">
    <text evidence="2">The sequence shown here is derived from an EMBL/GenBank/DDBJ whole genome shotgun (WGS) entry which is preliminary data.</text>
</comment>
<evidence type="ECO:0000256" key="1">
    <source>
        <dbReference type="SAM" id="Phobius"/>
    </source>
</evidence>
<protein>
    <submittedName>
        <fullName evidence="2">Uncharacterized protein</fullName>
    </submittedName>
</protein>
<evidence type="ECO:0000313" key="2">
    <source>
        <dbReference type="EMBL" id="OZM75287.1"/>
    </source>
</evidence>
<reference evidence="2 3" key="1">
    <citation type="submission" date="2017-07" db="EMBL/GenBank/DDBJ databases">
        <title>Amycolatopsis antarcticus sp. nov., isolated from the surface of an Antarcticus brown macroalga.</title>
        <authorList>
            <person name="Wang J."/>
            <person name="Leiva S."/>
            <person name="Huang J."/>
            <person name="Huang Y."/>
        </authorList>
    </citation>
    <scope>NUCLEOTIDE SEQUENCE [LARGE SCALE GENOMIC DNA]</scope>
    <source>
        <strain evidence="2 3">AU-G6</strain>
    </source>
</reference>
<gene>
    <name evidence="2" type="ORF">CFN78_01720</name>
</gene>
<keyword evidence="1" id="KW-0812">Transmembrane</keyword>
<sequence length="60" mass="6191">MDAVTLLVGVLALLVSGYVLSDGSTWLPVLDLRWVLGGGAVLVGLLMLVASVTRGGKRPD</sequence>
<dbReference type="Proteomes" id="UP000242444">
    <property type="component" value="Unassembled WGS sequence"/>
</dbReference>
<organism evidence="2 3">
    <name type="scientific">Amycolatopsis antarctica</name>
    <dbReference type="NCBI Taxonomy" id="1854586"/>
    <lineage>
        <taxon>Bacteria</taxon>
        <taxon>Bacillati</taxon>
        <taxon>Actinomycetota</taxon>
        <taxon>Actinomycetes</taxon>
        <taxon>Pseudonocardiales</taxon>
        <taxon>Pseudonocardiaceae</taxon>
        <taxon>Amycolatopsis</taxon>
    </lineage>
</organism>
<feature type="transmembrane region" description="Helical" evidence="1">
    <location>
        <begin position="31"/>
        <end position="52"/>
    </location>
</feature>
<accession>A0A263DCQ1</accession>
<keyword evidence="3" id="KW-1185">Reference proteome</keyword>
<evidence type="ECO:0000313" key="3">
    <source>
        <dbReference type="Proteomes" id="UP000242444"/>
    </source>
</evidence>
<dbReference type="InParanoid" id="A0A263DCQ1"/>
<proteinExistence type="predicted"/>
<dbReference type="AlphaFoldDB" id="A0A263DCQ1"/>
<keyword evidence="1" id="KW-1133">Transmembrane helix</keyword>
<keyword evidence="1" id="KW-0472">Membrane</keyword>
<name>A0A263DCQ1_9PSEU</name>